<accession>A0AA48RF41</accession>
<feature type="region of interest" description="Disordered" evidence="1">
    <location>
        <begin position="1"/>
        <end position="24"/>
    </location>
</feature>
<evidence type="ECO:0000256" key="2">
    <source>
        <dbReference type="SAM" id="Phobius"/>
    </source>
</evidence>
<gene>
    <name evidence="3" type="ORF">AMST5_04016</name>
</gene>
<feature type="compositionally biased region" description="Basic and acidic residues" evidence="1">
    <location>
        <begin position="112"/>
        <end position="141"/>
    </location>
</feature>
<organism evidence="3">
    <name type="scientific">freshwater sediment metagenome</name>
    <dbReference type="NCBI Taxonomy" id="556182"/>
    <lineage>
        <taxon>unclassified sequences</taxon>
        <taxon>metagenomes</taxon>
        <taxon>ecological metagenomes</taxon>
    </lineage>
</organism>
<dbReference type="AlphaFoldDB" id="A0AA48RF41"/>
<protein>
    <recommendedName>
        <fullName evidence="4">TonB C-terminal domain-containing protein</fullName>
    </recommendedName>
</protein>
<sequence length="237" mass="24367">MTDMALSPGLAGQRGEEPAGPPPINPPWLRPAAITAIVAAHLAVFVAFLYAPAPKTISLDSLTMDLVQEGDFVEQQEVSAAEDTPPPVAVEQPDLALPPPVVMAPDPIPLAMKKEDVEKTERKREEQKQVEHAEQRREAQARRRAGAPDAGGGSGASQASCLAHVAASLRQHTPGSTSLGPGTAQVTFHVNAGGGISGVSASGSSPGHAALARRIVSSSRGPGSCGAAFVSQAFAFH</sequence>
<reference evidence="3" key="1">
    <citation type="submission" date="2023-07" db="EMBL/GenBank/DDBJ databases">
        <authorList>
            <person name="Pelsma A.J. K."/>
        </authorList>
    </citation>
    <scope>NUCLEOTIDE SEQUENCE</scope>
</reference>
<feature type="region of interest" description="Disordered" evidence="1">
    <location>
        <begin position="76"/>
        <end position="158"/>
    </location>
</feature>
<keyword evidence="2" id="KW-1133">Transmembrane helix</keyword>
<feature type="compositionally biased region" description="Pro residues" evidence="1">
    <location>
        <begin position="96"/>
        <end position="108"/>
    </location>
</feature>
<feature type="transmembrane region" description="Helical" evidence="2">
    <location>
        <begin position="28"/>
        <end position="51"/>
    </location>
</feature>
<keyword evidence="2" id="KW-0812">Transmembrane</keyword>
<dbReference type="EMBL" id="OY288114">
    <property type="protein sequence ID" value="CAJ0890090.1"/>
    <property type="molecule type" value="Genomic_DNA"/>
</dbReference>
<name>A0AA48RF41_9ZZZZ</name>
<keyword evidence="2" id="KW-0472">Membrane</keyword>
<evidence type="ECO:0000256" key="1">
    <source>
        <dbReference type="SAM" id="MobiDB-lite"/>
    </source>
</evidence>
<evidence type="ECO:0000313" key="3">
    <source>
        <dbReference type="EMBL" id="CAJ0890090.1"/>
    </source>
</evidence>
<proteinExistence type="predicted"/>
<evidence type="ECO:0008006" key="4">
    <source>
        <dbReference type="Google" id="ProtNLM"/>
    </source>
</evidence>